<feature type="region of interest" description="Disordered" evidence="1">
    <location>
        <begin position="2018"/>
        <end position="2049"/>
    </location>
</feature>
<evidence type="ECO:0000256" key="2">
    <source>
        <dbReference type="SAM" id="Phobius"/>
    </source>
</evidence>
<evidence type="ECO:0000313" key="6">
    <source>
        <dbReference type="Proteomes" id="UP001152797"/>
    </source>
</evidence>
<dbReference type="GO" id="GO:0003676">
    <property type="term" value="F:nucleic acid binding"/>
    <property type="evidence" value="ECO:0007669"/>
    <property type="project" value="InterPro"/>
</dbReference>
<dbReference type="InterPro" id="IPR013103">
    <property type="entry name" value="RVT_2"/>
</dbReference>
<keyword evidence="2" id="KW-1133">Transmembrane helix</keyword>
<dbReference type="EMBL" id="CAMXCT020001180">
    <property type="protein sequence ID" value="CAL1140965.1"/>
    <property type="molecule type" value="Genomic_DNA"/>
</dbReference>
<feature type="compositionally biased region" description="Acidic residues" evidence="1">
    <location>
        <begin position="1526"/>
        <end position="1545"/>
    </location>
</feature>
<feature type="region of interest" description="Disordered" evidence="1">
    <location>
        <begin position="1516"/>
        <end position="1583"/>
    </location>
</feature>
<feature type="compositionally biased region" description="Basic and acidic residues" evidence="1">
    <location>
        <begin position="769"/>
        <end position="785"/>
    </location>
</feature>
<evidence type="ECO:0000313" key="4">
    <source>
        <dbReference type="EMBL" id="CAI3987590.1"/>
    </source>
</evidence>
<feature type="compositionally biased region" description="Low complexity" evidence="1">
    <location>
        <begin position="1178"/>
        <end position="1188"/>
    </location>
</feature>
<feature type="compositionally biased region" description="Basic and acidic residues" evidence="1">
    <location>
        <begin position="745"/>
        <end position="759"/>
    </location>
</feature>
<dbReference type="EMBL" id="CAMXCT010001180">
    <property type="protein sequence ID" value="CAI3987590.1"/>
    <property type="molecule type" value="Genomic_DNA"/>
</dbReference>
<proteinExistence type="predicted"/>
<feature type="compositionally biased region" description="Acidic residues" evidence="1">
    <location>
        <begin position="2029"/>
        <end position="2047"/>
    </location>
</feature>
<dbReference type="InterPro" id="IPR012337">
    <property type="entry name" value="RNaseH-like_sf"/>
</dbReference>
<feature type="non-terminal residue" evidence="4">
    <location>
        <position position="2920"/>
    </location>
</feature>
<feature type="region of interest" description="Disordered" evidence="1">
    <location>
        <begin position="523"/>
        <end position="630"/>
    </location>
</feature>
<feature type="compositionally biased region" description="Acidic residues" evidence="1">
    <location>
        <begin position="523"/>
        <end position="540"/>
    </location>
</feature>
<feature type="region of interest" description="Disordered" evidence="1">
    <location>
        <begin position="1959"/>
        <end position="1993"/>
    </location>
</feature>
<evidence type="ECO:0000259" key="3">
    <source>
        <dbReference type="PROSITE" id="PS50994"/>
    </source>
</evidence>
<feature type="region of interest" description="Disordered" evidence="1">
    <location>
        <begin position="1162"/>
        <end position="1210"/>
    </location>
</feature>
<dbReference type="EMBL" id="CAMXCT030001180">
    <property type="protein sequence ID" value="CAL4774902.1"/>
    <property type="molecule type" value="Genomic_DNA"/>
</dbReference>
<feature type="compositionally biased region" description="Low complexity" evidence="1">
    <location>
        <begin position="565"/>
        <end position="579"/>
    </location>
</feature>
<feature type="transmembrane region" description="Helical" evidence="2">
    <location>
        <begin position="2817"/>
        <end position="2840"/>
    </location>
</feature>
<feature type="region of interest" description="Disordered" evidence="1">
    <location>
        <begin position="699"/>
        <end position="785"/>
    </location>
</feature>
<dbReference type="InterPro" id="IPR001584">
    <property type="entry name" value="Integrase_cat-core"/>
</dbReference>
<evidence type="ECO:0000313" key="5">
    <source>
        <dbReference type="EMBL" id="CAL1140965.1"/>
    </source>
</evidence>
<feature type="compositionally biased region" description="Basic and acidic residues" evidence="1">
    <location>
        <begin position="2907"/>
        <end position="2920"/>
    </location>
</feature>
<feature type="compositionally biased region" description="Acidic residues" evidence="1">
    <location>
        <begin position="485"/>
        <end position="500"/>
    </location>
</feature>
<dbReference type="Proteomes" id="UP001152797">
    <property type="component" value="Unassembled WGS sequence"/>
</dbReference>
<feature type="region of interest" description="Disordered" evidence="1">
    <location>
        <begin position="445"/>
        <end position="501"/>
    </location>
</feature>
<feature type="region of interest" description="Disordered" evidence="1">
    <location>
        <begin position="1116"/>
        <end position="1144"/>
    </location>
</feature>
<feature type="compositionally biased region" description="Acidic residues" evidence="1">
    <location>
        <begin position="220"/>
        <end position="232"/>
    </location>
</feature>
<feature type="region of interest" description="Disordered" evidence="1">
    <location>
        <begin position="799"/>
        <end position="840"/>
    </location>
</feature>
<feature type="compositionally biased region" description="Acidic residues" evidence="1">
    <location>
        <begin position="1196"/>
        <end position="1209"/>
    </location>
</feature>
<sequence>MATEETQPDPLQGPGDPWMTKEAMQDGAEKATALPPKRGGVDMHPYNGVEGTPGKGSPAGLQESMSSNGIPPGFKKEDLHSSYNSIPTSFMPPFGMPTHPFPVFSASIPQTGFGTFAGPMAPSLSQSDSEELRWWRSLAWLKGVGKGQAPKTEEPWSEVPTDRVKKEEETQATSGGGRRNAGGDRRRRQSRDSGENDKRQDETPRQKERKEDPQGPPEGPPEEPNESDDPEESSGFSSSAPTTELRSMLRRQAKVTQDRPRSSLGSVKIEEFYGDRHKYLKWKKAVQAQEVLYRLEPEELSMLIYLSTKKDARDVLDQKPIQEYTRPGGVRLIWHLLDEAFGESEEELFERAEQEFATYRRLPGQSISTFLGQLKRLKAQYMRVDPESTMSDRAWSQRMLNRASLSRRERLDVFFSAGGRYTSQSIETALRHRCGRIHEEERKLPSYGFSRTPGAKPYYKRSQQHSRGATKNKRPEKKTFYEDKDAGEEEEAEEDLEAEEDPYREYINDTGDTQEVLMEIREEDVDEDEEDEESFQDDDLKEAWAAGWRAKSQQNEKKKYRGWKTTNRSSTGGTGNSISPDKRKINSTCSSCGERGHWRGDPQCKNVQTGKDKPHKKKEGSGSGDGGGAVHFTYVVTTTKKVKTEVEEEKTTTQEEPGRCTNPDCRGRLRTQDRFCPACGMRVAGDLSMREKRGWEVIKEDEEADQGSSAGILEVLSSGDEEQPPEFRYEISRSQLKEMLGTTPKPEDGRSKVKLKPEEVLAALPNMSRSEKKELRRQLQEGEEDRAWRTYSRYREVDGIGVDERGRPSGASGSGYQPDEQAPIRPKARSKKEELPKAVKTRQLDKFRRGLYEDQLQGDRLVPSTCAPTPTTAQARCHHPFESIRWSANADGHYSRCKACDLRHVIYFSERHGALVATTAQQPAVTLSKEHEASAQQPAVTLSTEHEAFITGNSGEAIADSGCRCAVAGQAWHTAMQEELKRKGMTWHEEKESETFRFGSGDPETSNTAYIYPVGIYGKNDLVRMSCVGGGALHCPGLVGPSELSRWGAVARFQDRTLELKGEVRPMKLTYTRHPAIDLMEYQPGTEGAQFWTDASIQSQLRTLKSKPHAWAFVAEEHKHTDDEEASTDTEVEEEEDDEDMGTRKRMMRKWMAKLDEHLHSLPGKTLNLEESEEEESSGVSSDGTVTSHEFGIEPWETDEDTDEEELMEEQVYHQKQMSKHEKRALGHNTTVLRDVLQVEKKGKKKDKKKDAAKPKAPVRKGGPWRVLEVFTWSCMVSMVAVKRGWQMLEPVTLPHWDLLDPAQREQAHRYIDEAAPDLLVIAWPCRLWSPIQALNYKTTEEKEILGALRQEERPLLDFVKEAAQKQRARGGAVMGENPKRSKAWKEPPIQDAFEGLPHVDTDMCAHGLRRPDNGCPVRKPTRLAGTPEIMRRCAKTCNCKQQHAPCMGAVKIDGRWQSIAAYAGGYTRQFATRVVEGAEEYLRGTRRYARWATSEHLPEERFVAVDDWDGADIEEELRSPRQEQEQGETQETEPREEEETDQEEAVPKREEAPEDDRRRRQEARIRAREQMAEDAGEARREDLEKIRRIHSRMGHPSKEALRRMMKLAGVPKRVVDTLEKFQCPTCDKMQPPSRPRPQRSDLRPTVFNESLHVDLKYAKDVKKQLYVALSMVDAATNYHQAALLKTRDPRHVAEHMLLRWFSMYGTPREIVLDQGGEFETEFISVLEEHGVLSKVSGAYAPWQNSFAERHGAILGVAWNALVVEHQVTDRKGMKTTLLCAIQAKNQTVTRRGYSAETLVYGRNSNFPDLLDDDAIDNTTLGQALSLDTQVAKQAEMRAAAKRALLHQDAQQKLKQAIQRKPGNQVREYLPGEKVYFWVPGAKRVRYRKDAGVWRGPALVIAREGQQKYFISWRGRCLLVAATNLRPGTVEEAEDVAAKEEEVRQFDEQMQTQKTIEEIQKAEPPDEEGDGEKWKTEGEVLRRSDTGSTKERAKAMMRGLKTVRKALEEPRLRREYRKRRKAVEPAREEQEETPAEAETKEEEEEEEVWKGIHEAEERYAREDEKRIRRITEQRKTLLDDVPECMKRRRVGEVDEQQVQQRLTQGVFTYVQNVVMEEEIQEMMAKKAQQQIQERRGWRKNEWMKREEVAELARLLDLPISAVRIHRQPRKRLHPPPAGKRRSRVTVMLLEQQGEAMVLTENQEKTEKNKKTKTPMSWRGMTLFLKTGREKEEEKEEKQAYIQIGDEVFATPYEDSALWQAFVRREEEMKVAAEALLLKMKASGKELDPRFFDEAEKAAFRESDKKEWESWVKNSVLQRLTAKEAAQVPKNQIFKAPLRMVRVNKGKDDTDLKPKSRLVIPGHLDPELGGYRTDSPTTMPCAVRLLKTLIVCKKWSAWIFDVATAFLSGNKTERTVHVRAPPEGLPEVEGMSKIRPHELLRVIKGAYGLAEAPRLWYLRASELLEKANMQELKFCRSTYVLLNQSGAVVAVCCMHVDDGFIAGDHGDPEFQRLLKAIDADFNIKEWQKLGKRPVSYLGMTVTYDEERGIIIDDMTEYINKIQSAEIKGIKMEEKLSENDVTRYRRLVMQMRWPAQHVVPELMSTISLLAQRTTRATYADLKKANSVLEQMKLIAGNGQAKITYHRIPDDPMFITFFDASLGKSTMQSAQLGEIHFLTSEKAKVEPSKANIVEYHSNKISRVVKSSLAAEGCAMTAGADHQLFFRLLWDALYSGKLTVGSNWRADLISKGALVTDAKSLFDHCHKVGHMAAERQTALDILSVKLAIQAASVGFTFQETKALPSWTPPWASWPPMMQVGVFLFALALVAAVTPVLLGQGFFGLKVEKPKAKKAAAQTKEEMQLGVTDDLFDPSKRRVARVFQTESAAAASRASTPDRVSAEPAEPAEAAEAEKPKVSAWERLK</sequence>
<keyword evidence="6" id="KW-1185">Reference proteome</keyword>
<reference evidence="5" key="2">
    <citation type="submission" date="2024-04" db="EMBL/GenBank/DDBJ databases">
        <authorList>
            <person name="Chen Y."/>
            <person name="Shah S."/>
            <person name="Dougan E. K."/>
            <person name="Thang M."/>
            <person name="Chan C."/>
        </authorList>
    </citation>
    <scope>NUCLEOTIDE SEQUENCE [LARGE SCALE GENOMIC DNA]</scope>
</reference>
<feature type="compositionally biased region" description="Basic and acidic residues" evidence="1">
    <location>
        <begin position="831"/>
        <end position="840"/>
    </location>
</feature>
<feature type="region of interest" description="Disordered" evidence="1">
    <location>
        <begin position="2882"/>
        <end position="2920"/>
    </location>
</feature>
<protein>
    <recommendedName>
        <fullName evidence="3">Integrase catalytic domain-containing protein</fullName>
    </recommendedName>
</protein>
<dbReference type="SUPFAM" id="SSF53098">
    <property type="entry name" value="Ribonuclease H-like"/>
    <property type="match status" value="1"/>
</dbReference>
<keyword evidence="2" id="KW-0472">Membrane</keyword>
<feature type="region of interest" description="Disordered" evidence="1">
    <location>
        <begin position="143"/>
        <end position="262"/>
    </location>
</feature>
<dbReference type="OrthoDB" id="421837at2759"/>
<feature type="compositionally biased region" description="Basic and acidic residues" evidence="1">
    <location>
        <begin position="160"/>
        <end position="169"/>
    </location>
</feature>
<feature type="compositionally biased region" description="Acidic residues" evidence="1">
    <location>
        <begin position="1123"/>
        <end position="1140"/>
    </location>
</feature>
<feature type="compositionally biased region" description="Polar residues" evidence="1">
    <location>
        <begin position="236"/>
        <end position="245"/>
    </location>
</feature>
<feature type="compositionally biased region" description="Basic residues" evidence="1">
    <location>
        <begin position="458"/>
        <end position="476"/>
    </location>
</feature>
<feature type="domain" description="Integrase catalytic" evidence="3">
    <location>
        <begin position="1641"/>
        <end position="1755"/>
    </location>
</feature>
<evidence type="ECO:0000256" key="1">
    <source>
        <dbReference type="SAM" id="MobiDB-lite"/>
    </source>
</evidence>
<accession>A0A9P1FUS4</accession>
<feature type="compositionally biased region" description="Basic and acidic residues" evidence="1">
    <location>
        <begin position="643"/>
        <end position="658"/>
    </location>
</feature>
<gene>
    <name evidence="4" type="ORF">C1SCF055_LOCUS14845</name>
</gene>
<feature type="compositionally biased region" description="Basic and acidic residues" evidence="1">
    <location>
        <begin position="190"/>
        <end position="213"/>
    </location>
</feature>
<comment type="caution">
    <text evidence="4">The sequence shown here is derived from an EMBL/GenBank/DDBJ whole genome shotgun (WGS) entry which is preliminary data.</text>
</comment>
<keyword evidence="2" id="KW-0812">Transmembrane</keyword>
<dbReference type="Pfam" id="PF07727">
    <property type="entry name" value="RVT_2"/>
    <property type="match status" value="1"/>
</dbReference>
<dbReference type="InterPro" id="IPR036397">
    <property type="entry name" value="RNaseH_sf"/>
</dbReference>
<reference evidence="4" key="1">
    <citation type="submission" date="2022-10" db="EMBL/GenBank/DDBJ databases">
        <authorList>
            <person name="Chen Y."/>
            <person name="Dougan E. K."/>
            <person name="Chan C."/>
            <person name="Rhodes N."/>
            <person name="Thang M."/>
        </authorList>
    </citation>
    <scope>NUCLEOTIDE SEQUENCE</scope>
</reference>
<feature type="region of interest" description="Disordered" evidence="1">
    <location>
        <begin position="1"/>
        <end position="81"/>
    </location>
</feature>
<feature type="compositionally biased region" description="Basic and acidic residues" evidence="1">
    <location>
        <begin position="1546"/>
        <end position="1583"/>
    </location>
</feature>
<feature type="region of interest" description="Disordered" evidence="1">
    <location>
        <begin position="643"/>
        <end position="667"/>
    </location>
</feature>
<feature type="region of interest" description="Disordered" evidence="1">
    <location>
        <begin position="1237"/>
        <end position="1260"/>
    </location>
</feature>
<name>A0A9P1FUS4_9DINO</name>
<organism evidence="4">
    <name type="scientific">Cladocopium goreaui</name>
    <dbReference type="NCBI Taxonomy" id="2562237"/>
    <lineage>
        <taxon>Eukaryota</taxon>
        <taxon>Sar</taxon>
        <taxon>Alveolata</taxon>
        <taxon>Dinophyceae</taxon>
        <taxon>Suessiales</taxon>
        <taxon>Symbiodiniaceae</taxon>
        <taxon>Cladocopium</taxon>
    </lineage>
</organism>
<dbReference type="Gene3D" id="3.30.420.10">
    <property type="entry name" value="Ribonuclease H-like superfamily/Ribonuclease H"/>
    <property type="match status" value="1"/>
</dbReference>
<feature type="compositionally biased region" description="Basic and acidic residues" evidence="1">
    <location>
        <begin position="1971"/>
        <end position="1993"/>
    </location>
</feature>
<dbReference type="PROSITE" id="PS50994">
    <property type="entry name" value="INTEGRASE"/>
    <property type="match status" value="1"/>
</dbReference>
<dbReference type="GO" id="GO:0015074">
    <property type="term" value="P:DNA integration"/>
    <property type="evidence" value="ECO:0007669"/>
    <property type="project" value="InterPro"/>
</dbReference>